<evidence type="ECO:0000256" key="1">
    <source>
        <dbReference type="ARBA" id="ARBA00004141"/>
    </source>
</evidence>
<keyword evidence="6" id="KW-0472">Membrane</keyword>
<dbReference type="InterPro" id="IPR000725">
    <property type="entry name" value="Olfact_rcpt"/>
</dbReference>
<dbReference type="InterPro" id="IPR050402">
    <property type="entry name" value="OR51/52/56-like"/>
</dbReference>
<dbReference type="PANTHER" id="PTHR26450:SF32">
    <property type="entry name" value="OLFACTORY RECEPTOR 52B6"/>
    <property type="match status" value="1"/>
</dbReference>
<name>A0A2P4S9J6_BAMTH</name>
<proteinExistence type="predicted"/>
<organism evidence="8 9">
    <name type="scientific">Bambusicola thoracicus</name>
    <name type="common">Chinese bamboo-partridge</name>
    <name type="synonym">Perdix thoracica</name>
    <dbReference type="NCBI Taxonomy" id="9083"/>
    <lineage>
        <taxon>Eukaryota</taxon>
        <taxon>Metazoa</taxon>
        <taxon>Chordata</taxon>
        <taxon>Craniata</taxon>
        <taxon>Vertebrata</taxon>
        <taxon>Euteleostomi</taxon>
        <taxon>Archelosauria</taxon>
        <taxon>Archosauria</taxon>
        <taxon>Dinosauria</taxon>
        <taxon>Saurischia</taxon>
        <taxon>Theropoda</taxon>
        <taxon>Coelurosauria</taxon>
        <taxon>Aves</taxon>
        <taxon>Neognathae</taxon>
        <taxon>Galloanserae</taxon>
        <taxon>Galliformes</taxon>
        <taxon>Phasianidae</taxon>
        <taxon>Perdicinae</taxon>
        <taxon>Bambusicola</taxon>
    </lineage>
</organism>
<dbReference type="Proteomes" id="UP000237246">
    <property type="component" value="Unassembled WGS sequence"/>
</dbReference>
<dbReference type="GO" id="GO:0007186">
    <property type="term" value="P:G protein-coupled receptor signaling pathway"/>
    <property type="evidence" value="ECO:0007669"/>
    <property type="project" value="InterPro"/>
</dbReference>
<comment type="caution">
    <text evidence="8">The sequence shown here is derived from an EMBL/GenBank/DDBJ whole genome shotgun (WGS) entry which is preliminary data.</text>
</comment>
<keyword evidence="4" id="KW-0552">Olfaction</keyword>
<keyword evidence="7" id="KW-0807">Transducer</keyword>
<evidence type="ECO:0000256" key="6">
    <source>
        <dbReference type="ARBA" id="ARBA00023136"/>
    </source>
</evidence>
<accession>A0A2P4S9J6</accession>
<dbReference type="PANTHER" id="PTHR26450">
    <property type="entry name" value="OLFACTORY RECEPTOR 56B1-RELATED"/>
    <property type="match status" value="1"/>
</dbReference>
<evidence type="ECO:0000313" key="9">
    <source>
        <dbReference type="Proteomes" id="UP000237246"/>
    </source>
</evidence>
<dbReference type="GO" id="GO:0004984">
    <property type="term" value="F:olfactory receptor activity"/>
    <property type="evidence" value="ECO:0007669"/>
    <property type="project" value="InterPro"/>
</dbReference>
<dbReference type="SUPFAM" id="SSF81321">
    <property type="entry name" value="Family A G protein-coupled receptor-like"/>
    <property type="match status" value="1"/>
</dbReference>
<evidence type="ECO:0000256" key="4">
    <source>
        <dbReference type="ARBA" id="ARBA00022725"/>
    </source>
</evidence>
<comment type="subcellular location">
    <subcellularLocation>
        <location evidence="1">Membrane</location>
        <topology evidence="1">Multi-pass membrane protein</topology>
    </subcellularLocation>
</comment>
<dbReference type="Pfam" id="PF13853">
    <property type="entry name" value="7tm_4"/>
    <property type="match status" value="1"/>
</dbReference>
<evidence type="ECO:0000256" key="5">
    <source>
        <dbReference type="ARBA" id="ARBA00022989"/>
    </source>
</evidence>
<feature type="non-terminal residue" evidence="8">
    <location>
        <position position="1"/>
    </location>
</feature>
<evidence type="ECO:0000256" key="7">
    <source>
        <dbReference type="ARBA" id="ARBA00023224"/>
    </source>
</evidence>
<dbReference type="EMBL" id="PPHD01078082">
    <property type="protein sequence ID" value="POI20794.1"/>
    <property type="molecule type" value="Genomic_DNA"/>
</dbReference>
<gene>
    <name evidence="8" type="ORF">CIB84_015460</name>
</gene>
<reference evidence="8 9" key="1">
    <citation type="submission" date="2018-01" db="EMBL/GenBank/DDBJ databases">
        <title>Comparison of the Chinese Bamboo Partridge and Red Junglefowl genome sequences highlights the importance of demography in genome evolution.</title>
        <authorList>
            <person name="Tiley G.P."/>
            <person name="Kimball R.T."/>
            <person name="Braun E.L."/>
            <person name="Burleigh J.G."/>
        </authorList>
    </citation>
    <scope>NUCLEOTIDE SEQUENCE [LARGE SCALE GENOMIC DNA]</scope>
    <source>
        <strain evidence="8">RTK389</strain>
        <tissue evidence="8">Blood</tissue>
    </source>
</reference>
<dbReference type="GO" id="GO:0005886">
    <property type="term" value="C:plasma membrane"/>
    <property type="evidence" value="ECO:0007669"/>
    <property type="project" value="TreeGrafter"/>
</dbReference>
<evidence type="ECO:0000313" key="8">
    <source>
        <dbReference type="EMBL" id="POI20794.1"/>
    </source>
</evidence>
<protein>
    <submittedName>
        <fullName evidence="8">Uncharacterized protein</fullName>
    </submittedName>
</protein>
<sequence length="200" mass="21972">VDSFTAESTILTARVLDRSITTCSTLRYTTVFMHVVIAKIGQAALARSFCMMFPTTFLLLRLPFCGHNVMPHIHCEHKGIAACPAPTSPPTSGMALPPPSQVGMASSRRIQPHPQGHLQALLHGHPAPGSWHLQLSCVCYINVLHTGTVFMFRSLLWPRHPLPRPHPIGQPLHAPTAHVKLRHLHREKQASQGKAVPDAL</sequence>
<keyword evidence="3" id="KW-0812">Transmembrane</keyword>
<keyword evidence="2" id="KW-0716">Sensory transduction</keyword>
<evidence type="ECO:0000256" key="3">
    <source>
        <dbReference type="ARBA" id="ARBA00022692"/>
    </source>
</evidence>
<keyword evidence="9" id="KW-1185">Reference proteome</keyword>
<keyword evidence="5" id="KW-1133">Transmembrane helix</keyword>
<evidence type="ECO:0000256" key="2">
    <source>
        <dbReference type="ARBA" id="ARBA00022606"/>
    </source>
</evidence>
<dbReference type="AlphaFoldDB" id="A0A2P4S9J6"/>